<dbReference type="PANTHER" id="PTHR12243">
    <property type="entry name" value="MADF DOMAIN TRANSCRIPTION FACTOR"/>
    <property type="match status" value="1"/>
</dbReference>
<dbReference type="InterPro" id="IPR039353">
    <property type="entry name" value="TF_Adf1"/>
</dbReference>
<evidence type="ECO:0000259" key="2">
    <source>
        <dbReference type="PROSITE" id="PS51029"/>
    </source>
</evidence>
<dbReference type="GO" id="GO:0006357">
    <property type="term" value="P:regulation of transcription by RNA polymerase II"/>
    <property type="evidence" value="ECO:0007669"/>
    <property type="project" value="TreeGrafter"/>
</dbReference>
<dbReference type="SMART" id="SM00595">
    <property type="entry name" value="MADF"/>
    <property type="match status" value="1"/>
</dbReference>
<dbReference type="GO" id="GO:0005634">
    <property type="term" value="C:nucleus"/>
    <property type="evidence" value="ECO:0007669"/>
    <property type="project" value="TreeGrafter"/>
</dbReference>
<name>A0A0C9RJR9_9HYME</name>
<protein>
    <submittedName>
        <fullName evidence="3">Adf1_4 protein</fullName>
    </submittedName>
</protein>
<reference evidence="3" key="1">
    <citation type="submission" date="2015-01" db="EMBL/GenBank/DDBJ databases">
        <title>Transcriptome Assembly of Fopius arisanus.</title>
        <authorList>
            <person name="Geib S."/>
        </authorList>
    </citation>
    <scope>NUCLEOTIDE SEQUENCE</scope>
</reference>
<feature type="domain" description="MADF" evidence="2">
    <location>
        <begin position="64"/>
        <end position="143"/>
    </location>
</feature>
<dbReference type="PROSITE" id="PS51029">
    <property type="entry name" value="MADF"/>
    <property type="match status" value="1"/>
</dbReference>
<accession>A0A0C9RJR9</accession>
<dbReference type="GO" id="GO:0005667">
    <property type="term" value="C:transcription regulator complex"/>
    <property type="evidence" value="ECO:0007669"/>
    <property type="project" value="TreeGrafter"/>
</dbReference>
<dbReference type="PANTHER" id="PTHR12243:SF67">
    <property type="entry name" value="COREPRESSOR OF PANGOLIN, ISOFORM A-RELATED"/>
    <property type="match status" value="1"/>
</dbReference>
<dbReference type="AlphaFoldDB" id="A0A0C9RJR9"/>
<sequence length="143" mass="16893">MRSKSLLFKTTNQRVCRVVLNENACKGYVLSKMGDHDQYFNNNRLDDNETEFENDGNFKENDELLIDAVRAYPHLYSHQDRNFQDAMMKENSWKEISIAVNIPDTECKTRWIRLQERFGKEKRQRESDARSGSGASRRSVFVY</sequence>
<dbReference type="Pfam" id="PF10545">
    <property type="entry name" value="MADF_DNA_bdg"/>
    <property type="match status" value="1"/>
</dbReference>
<feature type="compositionally biased region" description="Low complexity" evidence="1">
    <location>
        <begin position="130"/>
        <end position="143"/>
    </location>
</feature>
<dbReference type="InterPro" id="IPR006578">
    <property type="entry name" value="MADF-dom"/>
</dbReference>
<evidence type="ECO:0000313" key="3">
    <source>
        <dbReference type="EMBL" id="JAG76873.1"/>
    </source>
</evidence>
<organism evidence="3">
    <name type="scientific">Fopius arisanus</name>
    <dbReference type="NCBI Taxonomy" id="64838"/>
    <lineage>
        <taxon>Eukaryota</taxon>
        <taxon>Metazoa</taxon>
        <taxon>Ecdysozoa</taxon>
        <taxon>Arthropoda</taxon>
        <taxon>Hexapoda</taxon>
        <taxon>Insecta</taxon>
        <taxon>Pterygota</taxon>
        <taxon>Neoptera</taxon>
        <taxon>Endopterygota</taxon>
        <taxon>Hymenoptera</taxon>
        <taxon>Apocrita</taxon>
        <taxon>Ichneumonoidea</taxon>
        <taxon>Braconidae</taxon>
        <taxon>Opiinae</taxon>
        <taxon>Fopius</taxon>
    </lineage>
</organism>
<evidence type="ECO:0000256" key="1">
    <source>
        <dbReference type="SAM" id="MobiDB-lite"/>
    </source>
</evidence>
<feature type="region of interest" description="Disordered" evidence="1">
    <location>
        <begin position="122"/>
        <end position="143"/>
    </location>
</feature>
<proteinExistence type="predicted"/>
<dbReference type="EMBL" id="GBYB01007106">
    <property type="protein sequence ID" value="JAG76873.1"/>
    <property type="molecule type" value="Transcribed_RNA"/>
</dbReference>
<gene>
    <name evidence="3" type="primary">Adf1_4</name>
    <name evidence="3" type="ORF">g.40016</name>
</gene>